<comment type="caution">
    <text evidence="8">The sequence shown here is derived from an EMBL/GenBank/DDBJ whole genome shotgun (WGS) entry which is preliminary data.</text>
</comment>
<evidence type="ECO:0000256" key="3">
    <source>
        <dbReference type="ARBA" id="ARBA00022833"/>
    </source>
</evidence>
<dbReference type="PROSITE" id="PS51787">
    <property type="entry name" value="LON_N"/>
    <property type="match status" value="1"/>
</dbReference>
<feature type="region of interest" description="Disordered" evidence="5">
    <location>
        <begin position="401"/>
        <end position="428"/>
    </location>
</feature>
<organism evidence="8 9">
    <name type="scientific">Hohenbuehelia grisea</name>
    <dbReference type="NCBI Taxonomy" id="104357"/>
    <lineage>
        <taxon>Eukaryota</taxon>
        <taxon>Fungi</taxon>
        <taxon>Dikarya</taxon>
        <taxon>Basidiomycota</taxon>
        <taxon>Agaricomycotina</taxon>
        <taxon>Agaricomycetes</taxon>
        <taxon>Agaricomycetidae</taxon>
        <taxon>Agaricales</taxon>
        <taxon>Pleurotineae</taxon>
        <taxon>Pleurotaceae</taxon>
        <taxon>Hohenbuehelia</taxon>
    </lineage>
</organism>
<feature type="domain" description="Lon N-terminal" evidence="7">
    <location>
        <begin position="287"/>
        <end position="610"/>
    </location>
</feature>
<evidence type="ECO:0000313" key="8">
    <source>
        <dbReference type="EMBL" id="KAL0958827.1"/>
    </source>
</evidence>
<dbReference type="InterPro" id="IPR001841">
    <property type="entry name" value="Znf_RING"/>
</dbReference>
<sequence>MRTSCDNLGTPRWLVAHVNGNRSSFDEEQSVPKPQNQFAQYSHCYIVNNNYRVVESDHNASNIQAIAPNTVHQGRISSIVVEDTSATLDRHIELGEQSPLRDRRDHGPLANRSFNLPQSSYAFNSQPSPPIVNDNQRKSSLSSVTRRHAGHEPSPEPGLSGPYNLLDHLRTQSVVQRNTPLNRPLRDPAIASRPDNLKVDLACKVCFRLLHEPMTAPCQHTFCAPCMQSLLDHARKCPLCGRELPGREYFQNCSPNSHILSILLKNFPEEYKARGAAIKSDERSKALDTPILLAWRLIFPGMPTALHLKQPESLLMLDRCLKSEQPKFGIIMFPPYRSPLTADKISYGTMLEIQRVDDLKDGSRQVHARGIGRFRILDRDIRDGYIIAKIEAIVDIDHDSDISEGHNDPTPREGYHGQKQAFSTSDIAGNIRKNKGKEREHIDPVTSVPACLPSTSTLPTSIFSGLQGVTTPFSASDSSSRIPLESSSNRLWTFDALYSPSGRPSSPAAAETPAMHTSRPSHPRLPRHPTLTEPMKTCQLFLDAIRDGNAPLLGRHFELWYGPPPSELGAFSFYVALAIPVDVMEKLKLFPMRSATLRLRVLASWINGFSSEWWYNNHDGGCLIS</sequence>
<feature type="compositionally biased region" description="Basic and acidic residues" evidence="5">
    <location>
        <begin position="401"/>
        <end position="416"/>
    </location>
</feature>
<dbReference type="InterPro" id="IPR015947">
    <property type="entry name" value="PUA-like_sf"/>
</dbReference>
<evidence type="ECO:0000256" key="4">
    <source>
        <dbReference type="PROSITE-ProRule" id="PRU00175"/>
    </source>
</evidence>
<dbReference type="SMART" id="SM00184">
    <property type="entry name" value="RING"/>
    <property type="match status" value="1"/>
</dbReference>
<keyword evidence="9" id="KW-1185">Reference proteome</keyword>
<dbReference type="PROSITE" id="PS00518">
    <property type="entry name" value="ZF_RING_1"/>
    <property type="match status" value="1"/>
</dbReference>
<feature type="region of interest" description="Disordered" evidence="5">
    <location>
        <begin position="94"/>
        <end position="164"/>
    </location>
</feature>
<keyword evidence="1" id="KW-0479">Metal-binding</keyword>
<feature type="compositionally biased region" description="Polar residues" evidence="5">
    <location>
        <begin position="112"/>
        <end position="126"/>
    </location>
</feature>
<dbReference type="EMBL" id="JASNQZ010000003">
    <property type="protein sequence ID" value="KAL0958827.1"/>
    <property type="molecule type" value="Genomic_DNA"/>
</dbReference>
<feature type="compositionally biased region" description="Low complexity" evidence="5">
    <location>
        <begin position="502"/>
        <end position="518"/>
    </location>
</feature>
<keyword evidence="2 4" id="KW-0863">Zinc-finger</keyword>
<dbReference type="Proteomes" id="UP001556367">
    <property type="component" value="Unassembled WGS sequence"/>
</dbReference>
<dbReference type="InterPro" id="IPR003111">
    <property type="entry name" value="Lon_prtase_N"/>
</dbReference>
<dbReference type="Gene3D" id="3.30.40.10">
    <property type="entry name" value="Zinc/RING finger domain, C3HC4 (zinc finger)"/>
    <property type="match status" value="1"/>
</dbReference>
<feature type="domain" description="RING-type" evidence="6">
    <location>
        <begin position="203"/>
        <end position="240"/>
    </location>
</feature>
<dbReference type="PANTHER" id="PTHR23327">
    <property type="entry name" value="RING FINGER PROTEIN 127"/>
    <property type="match status" value="1"/>
</dbReference>
<reference evidence="9" key="1">
    <citation type="submission" date="2024-06" db="EMBL/GenBank/DDBJ databases">
        <title>Multi-omics analyses provide insights into the biosynthesis of the anticancer antibiotic pleurotin in Hohenbuehelia grisea.</title>
        <authorList>
            <person name="Weaver J.A."/>
            <person name="Alberti F."/>
        </authorList>
    </citation>
    <scope>NUCLEOTIDE SEQUENCE [LARGE SCALE GENOMIC DNA]</scope>
    <source>
        <strain evidence="9">T-177</strain>
    </source>
</reference>
<dbReference type="SUPFAM" id="SSF57850">
    <property type="entry name" value="RING/U-box"/>
    <property type="match status" value="1"/>
</dbReference>
<dbReference type="Gene3D" id="2.30.130.40">
    <property type="entry name" value="LON domain-like"/>
    <property type="match status" value="1"/>
</dbReference>
<name>A0ABR3JSS1_9AGAR</name>
<evidence type="ECO:0000259" key="7">
    <source>
        <dbReference type="PROSITE" id="PS51787"/>
    </source>
</evidence>
<feature type="compositionally biased region" description="Basic and acidic residues" evidence="5">
    <location>
        <begin position="94"/>
        <end position="107"/>
    </location>
</feature>
<evidence type="ECO:0000256" key="5">
    <source>
        <dbReference type="SAM" id="MobiDB-lite"/>
    </source>
</evidence>
<dbReference type="SUPFAM" id="SSF88697">
    <property type="entry name" value="PUA domain-like"/>
    <property type="match status" value="1"/>
</dbReference>
<evidence type="ECO:0000259" key="6">
    <source>
        <dbReference type="PROSITE" id="PS50089"/>
    </source>
</evidence>
<dbReference type="Gene3D" id="1.20.58.1480">
    <property type="match status" value="1"/>
</dbReference>
<dbReference type="Pfam" id="PF02190">
    <property type="entry name" value="LON_substr_bdg"/>
    <property type="match status" value="1"/>
</dbReference>
<dbReference type="InterPro" id="IPR017907">
    <property type="entry name" value="Znf_RING_CS"/>
</dbReference>
<accession>A0ABR3JSS1</accession>
<dbReference type="PROSITE" id="PS50089">
    <property type="entry name" value="ZF_RING_2"/>
    <property type="match status" value="1"/>
</dbReference>
<dbReference type="InterPro" id="IPR046336">
    <property type="entry name" value="Lon_prtase_N_sf"/>
</dbReference>
<dbReference type="SMART" id="SM00464">
    <property type="entry name" value="LON"/>
    <property type="match status" value="1"/>
</dbReference>
<gene>
    <name evidence="8" type="ORF">HGRIS_014144</name>
</gene>
<evidence type="ECO:0008006" key="10">
    <source>
        <dbReference type="Google" id="ProtNLM"/>
    </source>
</evidence>
<protein>
    <recommendedName>
        <fullName evidence="10">RING-type domain-containing protein</fullName>
    </recommendedName>
</protein>
<keyword evidence="3" id="KW-0862">Zinc</keyword>
<proteinExistence type="predicted"/>
<dbReference type="Pfam" id="PF13923">
    <property type="entry name" value="zf-C3HC4_2"/>
    <property type="match status" value="1"/>
</dbReference>
<evidence type="ECO:0000256" key="2">
    <source>
        <dbReference type="ARBA" id="ARBA00022771"/>
    </source>
</evidence>
<dbReference type="PANTHER" id="PTHR23327:SF42">
    <property type="entry name" value="LON PEPTIDASE N-TERMINAL DOMAIN AND RING FINGER PROTEIN C14F5.10C"/>
    <property type="match status" value="1"/>
</dbReference>
<dbReference type="InterPro" id="IPR013083">
    <property type="entry name" value="Znf_RING/FYVE/PHD"/>
</dbReference>
<dbReference type="CDD" id="cd16514">
    <property type="entry name" value="RING-HC_LONFs_rpt2"/>
    <property type="match status" value="1"/>
</dbReference>
<evidence type="ECO:0000313" key="9">
    <source>
        <dbReference type="Proteomes" id="UP001556367"/>
    </source>
</evidence>
<evidence type="ECO:0000256" key="1">
    <source>
        <dbReference type="ARBA" id="ARBA00022723"/>
    </source>
</evidence>
<feature type="region of interest" description="Disordered" evidence="5">
    <location>
        <begin position="502"/>
        <end position="530"/>
    </location>
</feature>